<dbReference type="GO" id="GO:0016787">
    <property type="term" value="F:hydrolase activity"/>
    <property type="evidence" value="ECO:0007669"/>
    <property type="project" value="UniProtKB-KW"/>
</dbReference>
<dbReference type="AlphaFoldDB" id="A0A6J4V596"/>
<organism evidence="2">
    <name type="scientific">uncultured Thermomicrobiales bacterium</name>
    <dbReference type="NCBI Taxonomy" id="1645740"/>
    <lineage>
        <taxon>Bacteria</taxon>
        <taxon>Pseudomonadati</taxon>
        <taxon>Thermomicrobiota</taxon>
        <taxon>Thermomicrobia</taxon>
        <taxon>Thermomicrobiales</taxon>
        <taxon>environmental samples</taxon>
    </lineage>
</organism>
<evidence type="ECO:0000313" key="2">
    <source>
        <dbReference type="EMBL" id="CAA9565108.1"/>
    </source>
</evidence>
<dbReference type="InterPro" id="IPR050228">
    <property type="entry name" value="Carboxylesterase_BioH"/>
</dbReference>
<dbReference type="PANTHER" id="PTHR43194">
    <property type="entry name" value="HYDROLASE ALPHA/BETA FOLD FAMILY"/>
    <property type="match status" value="1"/>
</dbReference>
<dbReference type="InterPro" id="IPR029058">
    <property type="entry name" value="AB_hydrolase_fold"/>
</dbReference>
<accession>A0A6J4V596</accession>
<dbReference type="InterPro" id="IPR000073">
    <property type="entry name" value="AB_hydrolase_1"/>
</dbReference>
<dbReference type="SUPFAM" id="SSF53474">
    <property type="entry name" value="alpha/beta-Hydrolases"/>
    <property type="match status" value="1"/>
</dbReference>
<protein>
    <submittedName>
        <fullName evidence="2">Hydrolase, alpha/beta fold family</fullName>
    </submittedName>
</protein>
<sequence>MGEWASGFAEANGIRIHYLRTGGAKPPLVLAHGFTDDGGCWAPVAAVLAADYDAVMVDARGHGRSDAPPGGYGAVEQAADLAGVIEALGLRKPAILGHSMGAETALALAGVHPDLPGAILLEDPPPRWVASRAPVEGDDNRGTEWRNRITTMKRQTRDELLAAERAASPAWSEAELDPWADAKLRLSPAVLARFEPGDTAPGDWAATLGRIRCPALLLIGNPALGALVDSTAADALRALVPGLSVAHIAGAGHNIRRDQPDRYLEAVRPFLAAWAVSAGAA</sequence>
<keyword evidence="2" id="KW-0378">Hydrolase</keyword>
<dbReference type="PANTHER" id="PTHR43194:SF2">
    <property type="entry name" value="PEROXISOMAL MEMBRANE PROTEIN LPX1"/>
    <property type="match status" value="1"/>
</dbReference>
<proteinExistence type="predicted"/>
<gene>
    <name evidence="2" type="ORF">AVDCRST_MAG73-4083</name>
</gene>
<dbReference type="EMBL" id="CADCWE010000263">
    <property type="protein sequence ID" value="CAA9565108.1"/>
    <property type="molecule type" value="Genomic_DNA"/>
</dbReference>
<evidence type="ECO:0000259" key="1">
    <source>
        <dbReference type="Pfam" id="PF12697"/>
    </source>
</evidence>
<dbReference type="Gene3D" id="3.40.50.1820">
    <property type="entry name" value="alpha/beta hydrolase"/>
    <property type="match status" value="1"/>
</dbReference>
<feature type="domain" description="AB hydrolase-1" evidence="1">
    <location>
        <begin position="28"/>
        <end position="266"/>
    </location>
</feature>
<reference evidence="2" key="1">
    <citation type="submission" date="2020-02" db="EMBL/GenBank/DDBJ databases">
        <authorList>
            <person name="Meier V. D."/>
        </authorList>
    </citation>
    <scope>NUCLEOTIDE SEQUENCE</scope>
    <source>
        <strain evidence="2">AVDCRST_MAG73</strain>
    </source>
</reference>
<dbReference type="Pfam" id="PF12697">
    <property type="entry name" value="Abhydrolase_6"/>
    <property type="match status" value="1"/>
</dbReference>
<name>A0A6J4V596_9BACT</name>